<dbReference type="STRING" id="767519.SAMN05216559_0490"/>
<dbReference type="RefSeq" id="WP_089813540.1">
    <property type="nucleotide sequence ID" value="NZ_FOZK01000001.1"/>
</dbReference>
<reference evidence="3 4" key="1">
    <citation type="submission" date="2016-10" db="EMBL/GenBank/DDBJ databases">
        <authorList>
            <person name="de Groot N.N."/>
        </authorList>
    </citation>
    <scope>NUCLEOTIDE SEQUENCE [LARGE SCALE GENOMIC DNA]</scope>
    <source>
        <strain evidence="3 4">CGMCC 1.10457</strain>
    </source>
</reference>
<organism evidence="3 4">
    <name type="scientific">Halomicrobium zhouii</name>
    <dbReference type="NCBI Taxonomy" id="767519"/>
    <lineage>
        <taxon>Archaea</taxon>
        <taxon>Methanobacteriati</taxon>
        <taxon>Methanobacteriota</taxon>
        <taxon>Stenosarchaea group</taxon>
        <taxon>Halobacteria</taxon>
        <taxon>Halobacteriales</taxon>
        <taxon>Haloarculaceae</taxon>
        <taxon>Halomicrobium</taxon>
    </lineage>
</organism>
<protein>
    <submittedName>
        <fullName evidence="3">Protein CcmA, bactofilin family</fullName>
    </submittedName>
</protein>
<dbReference type="AlphaFoldDB" id="A0A1I6KB75"/>
<feature type="transmembrane region" description="Helical" evidence="1">
    <location>
        <begin position="290"/>
        <end position="308"/>
    </location>
</feature>
<dbReference type="InterPro" id="IPR007607">
    <property type="entry name" value="BacA/B"/>
</dbReference>
<dbReference type="EMBL" id="FOZK01000001">
    <property type="protein sequence ID" value="SFR88457.1"/>
    <property type="molecule type" value="Genomic_DNA"/>
</dbReference>
<feature type="transmembrane region" description="Helical" evidence="1">
    <location>
        <begin position="231"/>
        <end position="251"/>
    </location>
</feature>
<sequence>MTRTALTLIVLVALLASLPAVAAAETRSGGTVVVEEGETVDDDLEAFAGSVVVRGTVAGDLTTAGGDVRIAESGTVEGDVEMSGGSIEIAGNVTGDVEAGGGSVRLADTGRIGGSLQAGAGSIYVDGVVGGDAELGADTITLGPDARIEGNLTYNGDLSRADGATVEGTVTRDESIQTGGGPVPSFAGPVFQVYGALATLLLGAVLLFAFPRFSTEVADRVAGDPVRTGGIGMLVALGVVVGLVLLFVTFIGIPLSLAGLLLFLVVLWAASVYGRYALGEWLLSQAGLDNRWLALVVGVAVVALVGLVPLLGQLVQTVVLVLGFGALVLGIWEGYRNRGEAAPAAATDPI</sequence>
<keyword evidence="4" id="KW-1185">Reference proteome</keyword>
<dbReference type="InterPro" id="IPR058486">
    <property type="entry name" value="DUF8173"/>
</dbReference>
<evidence type="ECO:0000259" key="2">
    <source>
        <dbReference type="Pfam" id="PF26514"/>
    </source>
</evidence>
<dbReference type="Proteomes" id="UP000199062">
    <property type="component" value="Unassembled WGS sequence"/>
</dbReference>
<dbReference type="Pfam" id="PF26514">
    <property type="entry name" value="DUF8173"/>
    <property type="match status" value="1"/>
</dbReference>
<keyword evidence="1" id="KW-0812">Transmembrane</keyword>
<feature type="domain" description="DUF8173" evidence="2">
    <location>
        <begin position="190"/>
        <end position="332"/>
    </location>
</feature>
<keyword evidence="1" id="KW-0472">Membrane</keyword>
<evidence type="ECO:0000313" key="4">
    <source>
        <dbReference type="Proteomes" id="UP000199062"/>
    </source>
</evidence>
<feature type="transmembrane region" description="Helical" evidence="1">
    <location>
        <begin position="191"/>
        <end position="210"/>
    </location>
</feature>
<accession>A0A1I6KB75</accession>
<dbReference type="OrthoDB" id="293642at2157"/>
<proteinExistence type="predicted"/>
<dbReference type="PANTHER" id="PTHR35024:SF4">
    <property type="entry name" value="POLYMER-FORMING CYTOSKELETAL PROTEIN"/>
    <property type="match status" value="1"/>
</dbReference>
<name>A0A1I6KB75_9EURY</name>
<dbReference type="Pfam" id="PF04519">
    <property type="entry name" value="Bactofilin"/>
    <property type="match status" value="1"/>
</dbReference>
<keyword evidence="1" id="KW-1133">Transmembrane helix</keyword>
<evidence type="ECO:0000313" key="3">
    <source>
        <dbReference type="EMBL" id="SFR88457.1"/>
    </source>
</evidence>
<feature type="transmembrane region" description="Helical" evidence="1">
    <location>
        <begin position="314"/>
        <end position="332"/>
    </location>
</feature>
<gene>
    <name evidence="3" type="ORF">SAMN05216559_0490</name>
</gene>
<dbReference type="PANTHER" id="PTHR35024">
    <property type="entry name" value="HYPOTHETICAL CYTOSOLIC PROTEIN"/>
    <property type="match status" value="1"/>
</dbReference>
<evidence type="ECO:0000256" key="1">
    <source>
        <dbReference type="SAM" id="Phobius"/>
    </source>
</evidence>
<feature type="transmembrane region" description="Helical" evidence="1">
    <location>
        <begin position="257"/>
        <end position="278"/>
    </location>
</feature>